<feature type="domain" description="Tryptophan-rich" evidence="2">
    <location>
        <begin position="1066"/>
        <end position="1170"/>
    </location>
</feature>
<feature type="region of interest" description="Disordered" evidence="1">
    <location>
        <begin position="1453"/>
        <end position="1477"/>
    </location>
</feature>
<reference evidence="3 4" key="1">
    <citation type="submission" date="2016-10" db="EMBL/GenBank/DDBJ databases">
        <authorList>
            <person name="de Groot N.N."/>
        </authorList>
    </citation>
    <scope>NUCLEOTIDE SEQUENCE [LARGE SCALE GENOMIC DNA]</scope>
    <source>
        <strain evidence="3 4">GAS522</strain>
    </source>
</reference>
<feature type="domain" description="Tryptophan-rich" evidence="2">
    <location>
        <begin position="831"/>
        <end position="936"/>
    </location>
</feature>
<feature type="domain" description="Tryptophan-rich" evidence="2">
    <location>
        <begin position="948"/>
        <end position="1053"/>
    </location>
</feature>
<dbReference type="EMBL" id="FNTI01000001">
    <property type="protein sequence ID" value="SEC22743.1"/>
    <property type="molecule type" value="Genomic_DNA"/>
</dbReference>
<sequence length="1477" mass="142357">MSKTISSSTTGPVLLGTADNPLSITSTGTVTSTGSADGIDGGAGTTWTISNAGVVSASSGNGVSLASSGIVGNTGSISGNDALVLRAGGSVTNDVGGSISGLGALGAGLGFGAGVYITGAAGTVTNHSTISGVAYGVGFGAGGLVTNTSSITGGEDGAIVQGAIGTIANFGNITATVDDGVALFKGGSVTNASGASISGAGGAGIFITGGAGTVTNAGSIAGLTHHGVLIAGGGSLSNAASGSISALGVGVFFETNPGTVTNAGFITGTGTQGTGVYLENGGSATNTSTGTIIGHKFGAFLEGGNNTLANYGSISGATYDGAVLGLGGTVTNAAGASISGLNGGVYVKYRAAGTVTNSGSISASGTGSAGIDLADGGIVTNNSTGSVSGNNFGVFITGAAGTVTNTGSIASVKYGGVDLVKGGSVTNSAGASIKGGSVGVYVGLGASGTVTNSGSISAANASGAGVDLGGGGSITNNLGGSISGGGFGVFTNGALGTLNNSGSISGAHGVGLLAGGSITNAASGSIAGQAAGIFGTGGATTLSNAGSISATAGAGADIEGGGSITNLAGATISGSAFGIFLTGGSGTVTNAGTISGATYAIDFAGSATNRLIVDPGAVFVGGVTGGSGTSTLELASGTGSIGGVGTGSFNHFQVLAVDAGATWTLSGANIAPTVLDNGTISIAGLLDVSTGIDASSTGLFKLGSGATLEVAAATGAISQINFLDGTSELIIDNAALFGTNVGTASYAGPQLQHFAPGDKIDLKNFSSAGVTLNFNASTGVLQVSNSANQVASLDFQTSSLGGPVFAASSDGATGIFITEPVPTVIEAFGSTSLVQVADNYFLDPVGGGAGPELKLAGAAVAASQITSWTIRGAEAVAGGYDVAWKNNATGLYNIWSVDSSGNYTTTLLAGAAPTSLALESLETTFHQDLNGDGTIGPATTVIEAFGSTSLVQVADNYFLDPVGGGTGPELKLAGAAVAASQITSWTILGAEAVAGGYDVAWKNNATGLYNIWSVDSSGNYTTTLLAGAAPTSLALESLETTFHQDLNGDGTIGPATSVIEAFGSTSLVQVVDNYFLDPVGGGTGPELKLAGAAVAASQITSWTIRGAEAVAGGYDVAWKNNATGLYNIWSVDSSGNYTTTLLAGAAPTSSALESLETTFHQDLNGDGTIGPAPTVIESFGSTSLVQVVDNYFLDPVGGGTGPELKLAGAAVAASQITSWTILGAEAVAGGYDVAWKNNATGLYNIWSVDSSGNYTTTLLAGAAPTSLALESLETTFHQELTGGPTLTISNLAPTVSAGGSIPLGVQVTPADADDTVSVTISGLTSYETITDNLDQTIFSGGSVTLSAAEVNSGLTLHSSYGGTGHPVNNLIVTASNTTSGEAASPATQTIVITDPPVIASSPQSSLPTPRTATADFSSHVGASPAGLAPSAYTALAGLLDQYMAAGSQHSPPGVTSWTSSPQAWLGGDKEFLTKPHG</sequence>
<evidence type="ECO:0000313" key="3">
    <source>
        <dbReference type="EMBL" id="SEC22743.1"/>
    </source>
</evidence>
<evidence type="ECO:0000313" key="4">
    <source>
        <dbReference type="Proteomes" id="UP000183208"/>
    </source>
</evidence>
<feature type="compositionally biased region" description="Basic and acidic residues" evidence="1">
    <location>
        <begin position="1467"/>
        <end position="1477"/>
    </location>
</feature>
<protein>
    <submittedName>
        <fullName evidence="3">Tryptophan-rich Synechocystis species C-terminal domain-containing protein</fullName>
    </submittedName>
</protein>
<feature type="compositionally biased region" description="Polar residues" evidence="1">
    <location>
        <begin position="1453"/>
        <end position="1462"/>
    </location>
</feature>
<dbReference type="RefSeq" id="WP_074816156.1">
    <property type="nucleotide sequence ID" value="NZ_FNTI01000001.1"/>
</dbReference>
<dbReference type="Pfam" id="PF07483">
    <property type="entry name" value="W_rich_C"/>
    <property type="match status" value="4"/>
</dbReference>
<evidence type="ECO:0000256" key="1">
    <source>
        <dbReference type="SAM" id="MobiDB-lite"/>
    </source>
</evidence>
<proteinExistence type="predicted"/>
<accession>A0A1H4QSX9</accession>
<dbReference type="InterPro" id="IPR011121">
    <property type="entry name" value="Trp-rich_dom"/>
</dbReference>
<organism evidence="3 4">
    <name type="scientific">Bradyrhizobium lablabi</name>
    <dbReference type="NCBI Taxonomy" id="722472"/>
    <lineage>
        <taxon>Bacteria</taxon>
        <taxon>Pseudomonadati</taxon>
        <taxon>Pseudomonadota</taxon>
        <taxon>Alphaproteobacteria</taxon>
        <taxon>Hyphomicrobiales</taxon>
        <taxon>Nitrobacteraceae</taxon>
        <taxon>Bradyrhizobium</taxon>
    </lineage>
</organism>
<feature type="domain" description="Tryptophan-rich" evidence="2">
    <location>
        <begin position="1183"/>
        <end position="1282"/>
    </location>
</feature>
<name>A0A1H4QSX9_9BRAD</name>
<dbReference type="Proteomes" id="UP000183208">
    <property type="component" value="Unassembled WGS sequence"/>
</dbReference>
<gene>
    <name evidence="3" type="ORF">SAMN05444171_0934</name>
</gene>
<evidence type="ECO:0000259" key="2">
    <source>
        <dbReference type="Pfam" id="PF07483"/>
    </source>
</evidence>
<dbReference type="OrthoDB" id="7195851at2"/>